<accession>A0A5N7DG82</accession>
<dbReference type="RefSeq" id="XP_031942613.1">
    <property type="nucleotide sequence ID" value="XM_032091486.1"/>
</dbReference>
<sequence length="1050" mass="116190">MSSARASASGPSTREDSSSDASDSESPVEETTRRTKSYQRSRSGCFTCRARRKKCDETRPICRSCKKLGLKCDYKPPRWWPNTENRRKQRDRLKERVRQSKVMEKEGTIKEYEDRIRALVEKPSIGNDDGFSISMFGEQPNLFAAPGSAPMVPFDMSVQTNTQAFINNVPFNQGLPFPAYNNYGGVPNPQMLQPTAQLPQMTSPQLPLPQLQLPFQAPNMQVQAPNDQAQTATAQFHVSEEQLQPPNTQLQSSADQVQPATTQLQAPTDQTQSATAFQLSTGQAQPAVAQFQAPTQQFQSPAPQLQTPTDHDHSAATQFPAPTDQSATEYQLPAEQIPSSAAQFQAHGEHFQSSTPQLHLPDGQFQSSTVEFQPPVDQAQSSTTRFQVPVPPEQFQPSTPQLQSPVEQLQSTSQTHPPAEQFQPSAVHPQPTTNQIHSGNAQFQPPVEQFQSTAQTQPSTGRFPPGNTHFQPPAEQLQIPNTPFLPSAQFQSPNPQFQPTVAPFQATGSQFQPLPAQFQVPGFQFPPPNMQLQTPASNPNMPNNNWLQNNANYAQSYNPAGPYPTYNAMGAPGPMYQNVPLSSSLRSLISVEDRDRPLLDHFVDNVLRLIFPVIGVHQGGASYIDEILKIMQGNRSYLHCCLSAGAIHLKTSMGMEDQMDHDIMQHRYAAISQLSRVLSRGSGHMQILDATLAMILYHCSVGTTDDYLPDVSWTTHFQAVTSIVKKLNCAPSQFNISLITWIDIMGATMQGKTPEFSHTHRTKHLSATQSGLQQLMGCDDRVMYLISEIVCLEALKIETNMDELTIYSHVSALTAQIDFTEPTDRSLQPPYDASGAVRQDMLTKIITTLYRIAARIYLFSLTPGFDFNEPSVVSQVARVAEILQYMPSGPKGFDRCLVWPLFIVGVHSVHTSVFRKTLAERVAALGYMSEFGSFGRMYRVLKEIWKETKPKPKGKAIAKGKGKANANAKGKGKANANTNAKGKGKANAKSKRPVSDSDDSDTSDESDLESDEETPALASSSTAAGKDKPGEDKPHWREIMRRNKWNYLLM</sequence>
<dbReference type="Gene3D" id="4.10.240.10">
    <property type="entry name" value="Zn(2)-C6 fungal-type DNA-binding domain"/>
    <property type="match status" value="1"/>
</dbReference>
<dbReference type="AlphaFoldDB" id="A0A5N7DG82"/>
<keyword evidence="4" id="KW-0804">Transcription</keyword>
<evidence type="ECO:0000256" key="1">
    <source>
        <dbReference type="ARBA" id="ARBA00004123"/>
    </source>
</evidence>
<dbReference type="Proteomes" id="UP000325579">
    <property type="component" value="Unassembled WGS sequence"/>
</dbReference>
<dbReference type="GO" id="GO:0003677">
    <property type="term" value="F:DNA binding"/>
    <property type="evidence" value="ECO:0007669"/>
    <property type="project" value="UniProtKB-KW"/>
</dbReference>
<dbReference type="OrthoDB" id="5294180at2759"/>
<dbReference type="PANTHER" id="PTHR37534:SF12">
    <property type="entry name" value="ZN(2)-C6 FUNGAL-TYPE DOMAIN-CONTAINING PROTEIN"/>
    <property type="match status" value="1"/>
</dbReference>
<protein>
    <submittedName>
        <fullName evidence="8">Fungal-specific transcription factor domain-containing protein</fullName>
    </submittedName>
</protein>
<dbReference type="PANTHER" id="PTHR37534">
    <property type="entry name" value="TRANSCRIPTIONAL ACTIVATOR PROTEIN UGA3"/>
    <property type="match status" value="1"/>
</dbReference>
<dbReference type="InterPro" id="IPR036864">
    <property type="entry name" value="Zn2-C6_fun-type_DNA-bd_sf"/>
</dbReference>
<feature type="domain" description="Zn(2)-C6 fungal-type" evidence="7">
    <location>
        <begin position="44"/>
        <end position="74"/>
    </location>
</feature>
<feature type="region of interest" description="Disordered" evidence="6">
    <location>
        <begin position="951"/>
        <end position="1042"/>
    </location>
</feature>
<dbReference type="CDD" id="cd00067">
    <property type="entry name" value="GAL4"/>
    <property type="match status" value="1"/>
</dbReference>
<dbReference type="Pfam" id="PF11951">
    <property type="entry name" value="Fungal_trans_2"/>
    <property type="match status" value="1"/>
</dbReference>
<name>A0A5N7DG82_9EURO</name>
<dbReference type="GeneID" id="43676177"/>
<feature type="compositionally biased region" description="Basic residues" evidence="6">
    <location>
        <begin position="951"/>
        <end position="962"/>
    </location>
</feature>
<dbReference type="PROSITE" id="PS50048">
    <property type="entry name" value="ZN2_CY6_FUNGAL_2"/>
    <property type="match status" value="1"/>
</dbReference>
<feature type="compositionally biased region" description="Basic and acidic residues" evidence="6">
    <location>
        <begin position="1025"/>
        <end position="1041"/>
    </location>
</feature>
<evidence type="ECO:0000256" key="5">
    <source>
        <dbReference type="ARBA" id="ARBA00023242"/>
    </source>
</evidence>
<dbReference type="PROSITE" id="PS00463">
    <property type="entry name" value="ZN2_CY6_FUNGAL_1"/>
    <property type="match status" value="1"/>
</dbReference>
<dbReference type="GO" id="GO:0005634">
    <property type="term" value="C:nucleus"/>
    <property type="evidence" value="ECO:0007669"/>
    <property type="project" value="UniProtKB-SubCell"/>
</dbReference>
<dbReference type="InterPro" id="IPR021858">
    <property type="entry name" value="Fun_TF"/>
</dbReference>
<comment type="subcellular location">
    <subcellularLocation>
        <location evidence="1">Nucleus</location>
    </subcellularLocation>
</comment>
<evidence type="ECO:0000256" key="6">
    <source>
        <dbReference type="SAM" id="MobiDB-lite"/>
    </source>
</evidence>
<dbReference type="SMART" id="SM00066">
    <property type="entry name" value="GAL4"/>
    <property type="match status" value="1"/>
</dbReference>
<keyword evidence="5" id="KW-0539">Nucleus</keyword>
<feature type="region of interest" description="Disordered" evidence="6">
    <location>
        <begin position="375"/>
        <end position="502"/>
    </location>
</feature>
<feature type="compositionally biased region" description="Low complexity" evidence="6">
    <location>
        <begin position="283"/>
        <end position="304"/>
    </location>
</feature>
<feature type="compositionally biased region" description="Basic residues" evidence="6">
    <location>
        <begin position="982"/>
        <end position="992"/>
    </location>
</feature>
<reference evidence="8 9" key="1">
    <citation type="submission" date="2019-04" db="EMBL/GenBank/DDBJ databases">
        <authorList>
            <consortium name="DOE Joint Genome Institute"/>
            <person name="Mondo S."/>
            <person name="Kjaerbolling I."/>
            <person name="Vesth T."/>
            <person name="Frisvad J.C."/>
            <person name="Nybo J.L."/>
            <person name="Theobald S."/>
            <person name="Kildgaard S."/>
            <person name="Isbrandt T."/>
            <person name="Kuo A."/>
            <person name="Sato A."/>
            <person name="Lyhne E.K."/>
            <person name="Kogle M.E."/>
            <person name="Wiebenga A."/>
            <person name="Kun R.S."/>
            <person name="Lubbers R.J."/>
            <person name="Makela M.R."/>
            <person name="Barry K."/>
            <person name="Chovatia M."/>
            <person name="Clum A."/>
            <person name="Daum C."/>
            <person name="Haridas S."/>
            <person name="He G."/>
            <person name="LaButti K."/>
            <person name="Lipzen A."/>
            <person name="Riley R."/>
            <person name="Salamov A."/>
            <person name="Simmons B.A."/>
            <person name="Magnuson J.K."/>
            <person name="Henrissat B."/>
            <person name="Mortensen U.H."/>
            <person name="Larsen T.O."/>
            <person name="Devries R.P."/>
            <person name="Grigoriev I.V."/>
            <person name="Machida M."/>
            <person name="Baker S.E."/>
            <person name="Andersen M.R."/>
            <person name="Cantor M.N."/>
            <person name="Hua S.X."/>
        </authorList>
    </citation>
    <scope>NUCLEOTIDE SEQUENCE [LARGE SCALE GENOMIC DNA]</scope>
    <source>
        <strain evidence="8 9">CBS 119388</strain>
    </source>
</reference>
<feature type="region of interest" description="Disordered" evidence="6">
    <location>
        <begin position="1"/>
        <end position="44"/>
    </location>
</feature>
<evidence type="ECO:0000313" key="8">
    <source>
        <dbReference type="EMBL" id="KAE8405294.1"/>
    </source>
</evidence>
<dbReference type="InterPro" id="IPR001138">
    <property type="entry name" value="Zn2Cys6_DnaBD"/>
</dbReference>
<feature type="region of interest" description="Disordered" evidence="6">
    <location>
        <begin position="344"/>
        <end position="363"/>
    </location>
</feature>
<evidence type="ECO:0000256" key="2">
    <source>
        <dbReference type="ARBA" id="ARBA00023015"/>
    </source>
</evidence>
<keyword evidence="2" id="KW-0805">Transcription regulation</keyword>
<feature type="compositionally biased region" description="Low complexity" evidence="6">
    <location>
        <begin position="963"/>
        <end position="981"/>
    </location>
</feature>
<dbReference type="GO" id="GO:0008270">
    <property type="term" value="F:zinc ion binding"/>
    <property type="evidence" value="ECO:0007669"/>
    <property type="project" value="InterPro"/>
</dbReference>
<keyword evidence="3" id="KW-0238">DNA-binding</keyword>
<evidence type="ECO:0000256" key="4">
    <source>
        <dbReference type="ARBA" id="ARBA00023163"/>
    </source>
</evidence>
<dbReference type="Pfam" id="PF00172">
    <property type="entry name" value="Zn_clus"/>
    <property type="match status" value="1"/>
</dbReference>
<dbReference type="EMBL" id="ML736761">
    <property type="protein sequence ID" value="KAE8405294.1"/>
    <property type="molecule type" value="Genomic_DNA"/>
</dbReference>
<keyword evidence="9" id="KW-1185">Reference proteome</keyword>
<feature type="compositionally biased region" description="Polar residues" evidence="6">
    <location>
        <begin position="1"/>
        <end position="11"/>
    </location>
</feature>
<feature type="compositionally biased region" description="Polar residues" evidence="6">
    <location>
        <begin position="243"/>
        <end position="282"/>
    </location>
</feature>
<feature type="compositionally biased region" description="Polar residues" evidence="6">
    <location>
        <begin position="398"/>
        <end position="416"/>
    </location>
</feature>
<evidence type="ECO:0000259" key="7">
    <source>
        <dbReference type="PROSITE" id="PS50048"/>
    </source>
</evidence>
<organism evidence="8 9">
    <name type="scientific">Aspergillus pseudonomiae</name>
    <dbReference type="NCBI Taxonomy" id="1506151"/>
    <lineage>
        <taxon>Eukaryota</taxon>
        <taxon>Fungi</taxon>
        <taxon>Dikarya</taxon>
        <taxon>Ascomycota</taxon>
        <taxon>Pezizomycotina</taxon>
        <taxon>Eurotiomycetes</taxon>
        <taxon>Eurotiomycetidae</taxon>
        <taxon>Eurotiales</taxon>
        <taxon>Aspergillaceae</taxon>
        <taxon>Aspergillus</taxon>
        <taxon>Aspergillus subgen. Circumdati</taxon>
    </lineage>
</organism>
<evidence type="ECO:0000256" key="3">
    <source>
        <dbReference type="ARBA" id="ARBA00023125"/>
    </source>
</evidence>
<dbReference type="SUPFAM" id="SSF57701">
    <property type="entry name" value="Zn2/Cys6 DNA-binding domain"/>
    <property type="match status" value="1"/>
</dbReference>
<evidence type="ECO:0000313" key="9">
    <source>
        <dbReference type="Proteomes" id="UP000325579"/>
    </source>
</evidence>
<dbReference type="GO" id="GO:0009893">
    <property type="term" value="P:positive regulation of metabolic process"/>
    <property type="evidence" value="ECO:0007669"/>
    <property type="project" value="UniProtKB-ARBA"/>
</dbReference>
<feature type="compositionally biased region" description="Polar residues" evidence="6">
    <location>
        <begin position="488"/>
        <end position="499"/>
    </location>
</feature>
<feature type="region of interest" description="Disordered" evidence="6">
    <location>
        <begin position="243"/>
        <end position="327"/>
    </location>
</feature>
<gene>
    <name evidence="8" type="ORF">BDV37DRAFT_95263</name>
</gene>
<feature type="compositionally biased region" description="Polar residues" evidence="6">
    <location>
        <begin position="430"/>
        <end position="460"/>
    </location>
</feature>
<dbReference type="GO" id="GO:0000981">
    <property type="term" value="F:DNA-binding transcription factor activity, RNA polymerase II-specific"/>
    <property type="evidence" value="ECO:0007669"/>
    <property type="project" value="InterPro"/>
</dbReference>
<feature type="compositionally biased region" description="Acidic residues" evidence="6">
    <location>
        <begin position="996"/>
        <end position="1014"/>
    </location>
</feature>
<proteinExistence type="predicted"/>